<organism evidence="4 5">
    <name type="scientific">Pseudomonas edaphica</name>
    <dbReference type="NCBI Taxonomy" id="2006980"/>
    <lineage>
        <taxon>Bacteria</taxon>
        <taxon>Pseudomonadati</taxon>
        <taxon>Pseudomonadota</taxon>
        <taxon>Gammaproteobacteria</taxon>
        <taxon>Pseudomonadales</taxon>
        <taxon>Pseudomonadaceae</taxon>
        <taxon>Pseudomonas</taxon>
    </lineage>
</organism>
<dbReference type="Gene3D" id="2.40.160.10">
    <property type="entry name" value="Porin"/>
    <property type="match status" value="1"/>
</dbReference>
<dbReference type="PANTHER" id="PTHR34596:SF2">
    <property type="entry name" value="CHITOPORIN"/>
    <property type="match status" value="1"/>
</dbReference>
<keyword evidence="3" id="KW-0732">Signal</keyword>
<proteinExistence type="inferred from homology"/>
<dbReference type="RefSeq" id="WP_138453375.1">
    <property type="nucleotide sequence ID" value="NZ_VBVZ01000449.1"/>
</dbReference>
<dbReference type="InterPro" id="IPR005318">
    <property type="entry name" value="OM_porin_bac"/>
</dbReference>
<evidence type="ECO:0000256" key="1">
    <source>
        <dbReference type="ARBA" id="ARBA00009075"/>
    </source>
</evidence>
<feature type="non-terminal residue" evidence="4">
    <location>
        <position position="1"/>
    </location>
</feature>
<gene>
    <name evidence="4" type="ORF">FEM54_23840</name>
</gene>
<dbReference type="EMBL" id="VBVZ01000449">
    <property type="protein sequence ID" value="TLG89026.1"/>
    <property type="molecule type" value="Genomic_DNA"/>
</dbReference>
<accession>A0ABY2TZE9</accession>
<comment type="similarity">
    <text evidence="1">Belongs to the outer membrane porin (Opr) (TC 1.B.25) family.</text>
</comment>
<comment type="caution">
    <text evidence="4">The sequence shown here is derived from an EMBL/GenBank/DDBJ whole genome shotgun (WGS) entry which is preliminary data.</text>
</comment>
<dbReference type="InterPro" id="IPR023614">
    <property type="entry name" value="Porin_dom_sf"/>
</dbReference>
<dbReference type="PANTHER" id="PTHR34596">
    <property type="entry name" value="CHITOPORIN"/>
    <property type="match status" value="1"/>
</dbReference>
<evidence type="ECO:0000256" key="3">
    <source>
        <dbReference type="ARBA" id="ARBA00022729"/>
    </source>
</evidence>
<protein>
    <submittedName>
        <fullName evidence="4">OprD family porin</fullName>
    </submittedName>
</protein>
<evidence type="ECO:0000256" key="2">
    <source>
        <dbReference type="ARBA" id="ARBA00022448"/>
    </source>
</evidence>
<evidence type="ECO:0000313" key="5">
    <source>
        <dbReference type="Proteomes" id="UP000304941"/>
    </source>
</evidence>
<evidence type="ECO:0000313" key="4">
    <source>
        <dbReference type="EMBL" id="TLG89026.1"/>
    </source>
</evidence>
<keyword evidence="2" id="KW-0813">Transport</keyword>
<reference evidence="4 5" key="1">
    <citation type="submission" date="2019-05" db="EMBL/GenBank/DDBJ databases">
        <title>Pseudomonas edaphica sp. nov., isolated from rhizospheric soil of Cistus ladanifer L. in Spain.</title>
        <authorList>
            <person name="Peix A."/>
        </authorList>
    </citation>
    <scope>NUCLEOTIDE SEQUENCE [LARGE SCALE GENOMIC DNA]</scope>
    <source>
        <strain evidence="4 5">RD25</strain>
    </source>
</reference>
<dbReference type="Pfam" id="PF03573">
    <property type="entry name" value="OprD"/>
    <property type="match status" value="1"/>
</dbReference>
<name>A0ABY2TZE9_9PSED</name>
<sequence length="144" mass="15736">AYTIQAHTFTLAYQKVSGDGDYGYGVDGGGTIFLANSIARSDFNAEDEKSWQARYDLNMATFGVPGLSFMTRYVSGSGANTGTTSNGKEWERDIEAKYVVQSGPAKDLSLRVRQATYRSSDGVYYGSASIDELRLIAQYPLNIL</sequence>
<dbReference type="Proteomes" id="UP000304941">
    <property type="component" value="Unassembled WGS sequence"/>
</dbReference>
<keyword evidence="5" id="KW-1185">Reference proteome</keyword>